<reference evidence="2" key="1">
    <citation type="journal article" date="2013" name="J. Plant Res.">
        <title>Effect of fungi and light on seed germination of three Opuntia species from semiarid lands of central Mexico.</title>
        <authorList>
            <person name="Delgado-Sanchez P."/>
            <person name="Jimenez-Bremont J.F."/>
            <person name="Guerrero-Gonzalez Mde L."/>
            <person name="Flores J."/>
        </authorList>
    </citation>
    <scope>NUCLEOTIDE SEQUENCE</scope>
    <source>
        <tissue evidence="2">Cladode</tissue>
    </source>
</reference>
<dbReference type="EMBL" id="GISG01145628">
    <property type="protein sequence ID" value="MBA4646322.1"/>
    <property type="molecule type" value="Transcribed_RNA"/>
</dbReference>
<proteinExistence type="predicted"/>
<dbReference type="AlphaFoldDB" id="A0A7C9DMA9"/>
<organism evidence="2">
    <name type="scientific">Opuntia streptacantha</name>
    <name type="common">Prickly pear cactus</name>
    <name type="synonym">Opuntia cardona</name>
    <dbReference type="NCBI Taxonomy" id="393608"/>
    <lineage>
        <taxon>Eukaryota</taxon>
        <taxon>Viridiplantae</taxon>
        <taxon>Streptophyta</taxon>
        <taxon>Embryophyta</taxon>
        <taxon>Tracheophyta</taxon>
        <taxon>Spermatophyta</taxon>
        <taxon>Magnoliopsida</taxon>
        <taxon>eudicotyledons</taxon>
        <taxon>Gunneridae</taxon>
        <taxon>Pentapetalae</taxon>
        <taxon>Caryophyllales</taxon>
        <taxon>Cactineae</taxon>
        <taxon>Cactaceae</taxon>
        <taxon>Opuntioideae</taxon>
        <taxon>Opuntia</taxon>
    </lineage>
</organism>
<evidence type="ECO:0000313" key="2">
    <source>
        <dbReference type="EMBL" id="MBA4646322.1"/>
    </source>
</evidence>
<evidence type="ECO:0000256" key="1">
    <source>
        <dbReference type="SAM" id="MobiDB-lite"/>
    </source>
</evidence>
<protein>
    <submittedName>
        <fullName evidence="2">Uncharacterized protein</fullName>
    </submittedName>
</protein>
<sequence>MAIPSLRSNPWRAQMAEPYNYPLKTGDFGDFEGIDDTQKIENGDYRGGRGVSVVVESEVRVEKTPEKTEENEGYLMEGILEREVKEQSLKLWVAGKGGGREGGGGGRANGHQPPPPPKESEVRTSQLTLHHC</sequence>
<feature type="region of interest" description="Disordered" evidence="1">
    <location>
        <begin position="93"/>
        <end position="132"/>
    </location>
</feature>
<reference evidence="2" key="2">
    <citation type="submission" date="2020-07" db="EMBL/GenBank/DDBJ databases">
        <authorList>
            <person name="Vera ALvarez R."/>
            <person name="Arias-Moreno D.M."/>
            <person name="Jimenez-Jacinto V."/>
            <person name="Jimenez-Bremont J.F."/>
            <person name="Swaminathan K."/>
            <person name="Moose S.P."/>
            <person name="Guerrero-Gonzalez M.L."/>
            <person name="Marino-Ramirez L."/>
            <person name="Landsman D."/>
            <person name="Rodriguez-Kessler M."/>
            <person name="Delgado-Sanchez P."/>
        </authorList>
    </citation>
    <scope>NUCLEOTIDE SEQUENCE</scope>
    <source>
        <tissue evidence="2">Cladode</tissue>
    </source>
</reference>
<feature type="compositionally biased region" description="Polar residues" evidence="1">
    <location>
        <begin position="123"/>
        <end position="132"/>
    </location>
</feature>
<feature type="compositionally biased region" description="Gly residues" evidence="1">
    <location>
        <begin position="95"/>
        <end position="108"/>
    </location>
</feature>
<accession>A0A7C9DMA9</accession>
<name>A0A7C9DMA9_OPUST</name>